<keyword evidence="1" id="KW-0732">Signal</keyword>
<dbReference type="InterPro" id="IPR014895">
    <property type="entry name" value="Alginate_lyase_2"/>
</dbReference>
<dbReference type="RefSeq" id="WP_341367554.1">
    <property type="nucleotide sequence ID" value="NZ_CP150951.2"/>
</dbReference>
<reference evidence="4" key="1">
    <citation type="submission" date="2024-04" db="EMBL/GenBank/DDBJ databases">
        <title>Phylogenomic analyses of a clade within the roseobacter group suggest taxonomic reassignments of species of the genera Aestuariivita, Citreicella, Loktanella, Nautella, Pelagibaca, Ruegeria, Thalassobius, Thiobacimonas and Tropicibacter, and the proposal o.</title>
        <authorList>
            <person name="Jeon C.O."/>
        </authorList>
    </citation>
    <scope>NUCLEOTIDE SEQUENCE [LARGE SCALE GENOMIC DNA]</scope>
    <source>
        <strain evidence="4">BS5-3</strain>
    </source>
</reference>
<evidence type="ECO:0000313" key="3">
    <source>
        <dbReference type="EMBL" id="WZC49444.1"/>
    </source>
</evidence>
<dbReference type="InterPro" id="IPR008979">
    <property type="entry name" value="Galactose-bd-like_sf"/>
</dbReference>
<dbReference type="Gene3D" id="2.60.120.200">
    <property type="match status" value="1"/>
</dbReference>
<feature type="signal peptide" evidence="1">
    <location>
        <begin position="1"/>
        <end position="19"/>
    </location>
</feature>
<feature type="chain" id="PRO_5046646033" evidence="1">
    <location>
        <begin position="20"/>
        <end position="629"/>
    </location>
</feature>
<evidence type="ECO:0000256" key="1">
    <source>
        <dbReference type="SAM" id="SignalP"/>
    </source>
</evidence>
<accession>A0ABZ2V4K2</accession>
<organism evidence="3 4">
    <name type="scientific">Yoonia phaeophyticola</name>
    <dbReference type="NCBI Taxonomy" id="3137369"/>
    <lineage>
        <taxon>Bacteria</taxon>
        <taxon>Pseudomonadati</taxon>
        <taxon>Pseudomonadota</taxon>
        <taxon>Alphaproteobacteria</taxon>
        <taxon>Rhodobacterales</taxon>
        <taxon>Paracoccaceae</taxon>
        <taxon>Yoonia</taxon>
    </lineage>
</organism>
<keyword evidence="4" id="KW-1185">Reference proteome</keyword>
<dbReference type="SUPFAM" id="SSF49899">
    <property type="entry name" value="Concanavalin A-like lectins/glucanases"/>
    <property type="match status" value="1"/>
</dbReference>
<evidence type="ECO:0000259" key="2">
    <source>
        <dbReference type="PROSITE" id="PS50022"/>
    </source>
</evidence>
<dbReference type="Pfam" id="PF00754">
    <property type="entry name" value="F5_F8_type_C"/>
    <property type="match status" value="1"/>
</dbReference>
<dbReference type="PROSITE" id="PS50022">
    <property type="entry name" value="FA58C_3"/>
    <property type="match status" value="1"/>
</dbReference>
<name>A0ABZ2V4K2_9RHOB</name>
<dbReference type="GO" id="GO:0016829">
    <property type="term" value="F:lyase activity"/>
    <property type="evidence" value="ECO:0007669"/>
    <property type="project" value="UniProtKB-KW"/>
</dbReference>
<dbReference type="Pfam" id="PF08787">
    <property type="entry name" value="Alginate_lyase2"/>
    <property type="match status" value="1"/>
</dbReference>
<dbReference type="InterPro" id="IPR000421">
    <property type="entry name" value="FA58C"/>
</dbReference>
<dbReference type="Gene3D" id="2.60.120.260">
    <property type="entry name" value="Galactose-binding domain-like"/>
    <property type="match status" value="2"/>
</dbReference>
<protein>
    <submittedName>
        <fullName evidence="3">Polysaccharide lyase family 7 protein</fullName>
    </submittedName>
</protein>
<dbReference type="Proteomes" id="UP001440612">
    <property type="component" value="Chromosome"/>
</dbReference>
<dbReference type="EMBL" id="CP150951">
    <property type="protein sequence ID" value="WZC49444.1"/>
    <property type="molecule type" value="Genomic_DNA"/>
</dbReference>
<evidence type="ECO:0000313" key="4">
    <source>
        <dbReference type="Proteomes" id="UP001440612"/>
    </source>
</evidence>
<dbReference type="InterPro" id="IPR013320">
    <property type="entry name" value="ConA-like_dom_sf"/>
</dbReference>
<dbReference type="SUPFAM" id="SSF49785">
    <property type="entry name" value="Galactose-binding domain-like"/>
    <property type="match status" value="1"/>
</dbReference>
<sequence length="629" mass="67515">MRISSVSLSVLLACGASVATSQELVNPGFEMGWSGWTDVDPNKDATSISGHFLSGEKSAKIEQAPGRFEQIVLAEPGSEYELIAHIKGPGTVGIEVDGETLTVSSEGNGEEWIPVSIPFSTSDGGPMMIFGAANGGEGRFDDFDLVAKSGPALAAAEARAAGPRVYTTIEGGCDRMSQLAIKLASDNGTSEDIHPPEMAVDHDFNPDSRWSSENEGKELLLDLGLPHTVKEIGLAWYKGNERQSFFEVAVSTDGTEYTSVIPRSPSGGSTTAIERYDMDDTVARFVRITGLGNTSNAWNSVVEAQVFGCGLNEIESTGDGTESATVSGISPLGFDLAVAPSGNFDLSDWKITIPPDLDGDGRADEIGEADLAGGWSDTDYFYTDPVSGAMVFRSTLGSTTPNSNYPRSELREMLRAGDDSIRTRINDGTPNKNNWVFSSAPLEAQALAGGVDGVLRATVSVDQVTRIGEQGKVGRVIIGQIHAKDDEPIRLYYRKLPFNTHGSIYYAHEVPDGDDVYVDIIGGRGDRLENNPDGILLGEQFSYEIAVTGQEIDGVIHPMLDVTITRADGTVIAAPTLDMVNSGYSHANDFMYFKAGAYSQNDTSTWPERDFDQVTFYALENEHNPPPQN</sequence>
<keyword evidence="3" id="KW-0456">Lyase</keyword>
<feature type="domain" description="F5/8 type C" evidence="2">
    <location>
        <begin position="166"/>
        <end position="309"/>
    </location>
</feature>
<gene>
    <name evidence="3" type="ORF">AABB29_01935</name>
</gene>
<proteinExistence type="predicted"/>